<keyword evidence="4" id="KW-0808">Transferase</keyword>
<dbReference type="EC" id="6.3.4.-" evidence="3"/>
<dbReference type="Pfam" id="PF05636">
    <property type="entry name" value="HIGH_NTase1"/>
    <property type="match status" value="1"/>
</dbReference>
<organism evidence="4 5">
    <name type="scientific">Anoxybacteroides voinovskiense</name>
    <dbReference type="NCBI Taxonomy" id="230470"/>
    <lineage>
        <taxon>Bacteria</taxon>
        <taxon>Bacillati</taxon>
        <taxon>Bacillota</taxon>
        <taxon>Bacilli</taxon>
        <taxon>Bacillales</taxon>
        <taxon>Anoxybacillaceae</taxon>
        <taxon>Anoxybacteroides</taxon>
    </lineage>
</organism>
<dbReference type="RefSeq" id="WP_183182974.1">
    <property type="nucleotide sequence ID" value="NZ_BMNP01000001.1"/>
</dbReference>
<dbReference type="HAMAP" id="MF_01539">
    <property type="entry name" value="TmcAL"/>
    <property type="match status" value="1"/>
</dbReference>
<keyword evidence="3" id="KW-0067">ATP-binding</keyword>
<evidence type="ECO:0000256" key="3">
    <source>
        <dbReference type="HAMAP-Rule" id="MF_01539"/>
    </source>
</evidence>
<feature type="binding site" evidence="3">
    <location>
        <position position="160"/>
    </location>
    <ligand>
        <name>ATP</name>
        <dbReference type="ChEBI" id="CHEBI:30616"/>
    </ligand>
</feature>
<comment type="subcellular location">
    <subcellularLocation>
        <location evidence="3">Cytoplasm</location>
    </subcellularLocation>
</comment>
<dbReference type="SUPFAM" id="SSF52374">
    <property type="entry name" value="Nucleotidylyl transferase"/>
    <property type="match status" value="1"/>
</dbReference>
<dbReference type="GO" id="GO:0005524">
    <property type="term" value="F:ATP binding"/>
    <property type="evidence" value="ECO:0007669"/>
    <property type="project" value="UniProtKB-KW"/>
</dbReference>
<dbReference type="NCBIfam" id="NF010191">
    <property type="entry name" value="PRK13670.1"/>
    <property type="match status" value="1"/>
</dbReference>
<dbReference type="GO" id="GO:0016879">
    <property type="term" value="F:ligase activity, forming carbon-nitrogen bonds"/>
    <property type="evidence" value="ECO:0007669"/>
    <property type="project" value="UniProtKB-UniRule"/>
</dbReference>
<dbReference type="GO" id="GO:0016740">
    <property type="term" value="F:transferase activity"/>
    <property type="evidence" value="ECO:0007669"/>
    <property type="project" value="UniProtKB-KW"/>
</dbReference>
<keyword evidence="3" id="KW-0694">RNA-binding</keyword>
<name>A0A840DR53_9BACL</name>
<evidence type="ECO:0000313" key="5">
    <source>
        <dbReference type="Proteomes" id="UP000559598"/>
    </source>
</evidence>
<protein>
    <recommendedName>
        <fullName evidence="3">tRNA(Met) cytidine acetate ligase</fullName>
        <ecNumber evidence="3">6.3.4.-</ecNumber>
    </recommendedName>
</protein>
<evidence type="ECO:0000313" key="4">
    <source>
        <dbReference type="EMBL" id="MBB4072538.1"/>
    </source>
</evidence>
<dbReference type="GO" id="GO:0006400">
    <property type="term" value="P:tRNA modification"/>
    <property type="evidence" value="ECO:0007669"/>
    <property type="project" value="UniProtKB-UniRule"/>
</dbReference>
<keyword evidence="2 3" id="KW-0819">tRNA processing</keyword>
<comment type="function">
    <text evidence="3">Catalyzes the formation of N(4)-acetylcytidine (ac(4)C) at the wobble position of elongator tRNA(Met), using acetate and ATP as substrates. First activates an acetate ion to form acetyladenylate (Ac-AMP) and then transfers the acetyl group to tRNA to form ac(4)C34.</text>
</comment>
<dbReference type="InterPro" id="IPR008513">
    <property type="entry name" value="tRNA(Met)_cyd_acetate_ligase"/>
</dbReference>
<keyword evidence="3" id="KW-0820">tRNA-binding</keyword>
<dbReference type="GO" id="GO:0000049">
    <property type="term" value="F:tRNA binding"/>
    <property type="evidence" value="ECO:0007669"/>
    <property type="project" value="UniProtKB-KW"/>
</dbReference>
<reference evidence="4 5" key="1">
    <citation type="submission" date="2020-08" db="EMBL/GenBank/DDBJ databases">
        <title>Genomic Encyclopedia of Type Strains, Phase IV (KMG-IV): sequencing the most valuable type-strain genomes for metagenomic binning, comparative biology and taxonomic classification.</title>
        <authorList>
            <person name="Goeker M."/>
        </authorList>
    </citation>
    <scope>NUCLEOTIDE SEQUENCE [LARGE SCALE GENOMIC DNA]</scope>
    <source>
        <strain evidence="4 5">DSM 17075</strain>
    </source>
</reference>
<proteinExistence type="inferred from homology"/>
<comment type="similarity">
    <text evidence="3">Belongs to the TmcAL family.</text>
</comment>
<dbReference type="AlphaFoldDB" id="A0A840DR53"/>
<comment type="catalytic activity">
    <reaction evidence="3">
        <text>cytidine(34) in elongator tRNA(Met) + acetate + ATP = N(4)-acetylcytidine(34) in elongator tRNA(Met) + AMP + diphosphate</text>
        <dbReference type="Rhea" id="RHEA:58144"/>
        <dbReference type="Rhea" id="RHEA-COMP:10693"/>
        <dbReference type="Rhea" id="RHEA-COMP:10694"/>
        <dbReference type="ChEBI" id="CHEBI:30089"/>
        <dbReference type="ChEBI" id="CHEBI:30616"/>
        <dbReference type="ChEBI" id="CHEBI:33019"/>
        <dbReference type="ChEBI" id="CHEBI:74900"/>
        <dbReference type="ChEBI" id="CHEBI:82748"/>
        <dbReference type="ChEBI" id="CHEBI:456215"/>
    </reaction>
</comment>
<evidence type="ECO:0000256" key="2">
    <source>
        <dbReference type="ARBA" id="ARBA00022694"/>
    </source>
</evidence>
<dbReference type="PANTHER" id="PTHR37825:SF1">
    <property type="entry name" value="TRNA(MET) CYTIDINE ACETATE LIGASE"/>
    <property type="match status" value="1"/>
</dbReference>
<dbReference type="InterPro" id="IPR014729">
    <property type="entry name" value="Rossmann-like_a/b/a_fold"/>
</dbReference>
<feature type="binding site" evidence="3">
    <location>
        <begin position="185"/>
        <end position="186"/>
    </location>
    <ligand>
        <name>ATP</name>
        <dbReference type="ChEBI" id="CHEBI:30616"/>
    </ligand>
</feature>
<dbReference type="Gene3D" id="3.40.50.620">
    <property type="entry name" value="HUPs"/>
    <property type="match status" value="1"/>
</dbReference>
<accession>A0A840DR53</accession>
<keyword evidence="5" id="KW-1185">Reference proteome</keyword>
<sequence length="404" mass="45557">MKAVGIIVEYNPFHNGHLYHLEQTKQKTGADCVIAVMSGNFLQRGEPAIVSKWARTAMALSAGVDIVIELPYVFAVQSAERFASGAVALLDAIKCSELCFGSEHGEIAPFLDTVCALQNRKNEYDAFIRQAVKKGLSYPQALNEAWKQLHLASIDLTKPNNILGFSYVKAIVEQQRAIVPQTIPRIASGYHEETFTHPSIASATSVRKALGGSLEKLETVAPYVPSYTKEALANYYSTYGTFHEWEHYFSLLKYRLLTAERSELQQIASIEEGLEYRLMEAITETNTFSEFLHVVKTKRYTWTRLQRACAHLLTNFPKQASDVKTPTYIRLLGMNENGRRYLQKVKKVLSLPLVTTVSQLRDDYIYAQEKKAVAAYAAIFPEPLRTKVIKEEYATPPLYWPTLA</sequence>
<evidence type="ECO:0000256" key="1">
    <source>
        <dbReference type="ARBA" id="ARBA00022598"/>
    </source>
</evidence>
<dbReference type="Proteomes" id="UP000559598">
    <property type="component" value="Unassembled WGS sequence"/>
</dbReference>
<keyword evidence="1 3" id="KW-0436">Ligase</keyword>
<dbReference type="GO" id="GO:0005737">
    <property type="term" value="C:cytoplasm"/>
    <property type="evidence" value="ECO:0007669"/>
    <property type="project" value="UniProtKB-SubCell"/>
</dbReference>
<dbReference type="EMBL" id="JACIDE010000002">
    <property type="protein sequence ID" value="MBB4072538.1"/>
    <property type="molecule type" value="Genomic_DNA"/>
</dbReference>
<feature type="binding site" evidence="3">
    <location>
        <position position="101"/>
    </location>
    <ligand>
        <name>ATP</name>
        <dbReference type="ChEBI" id="CHEBI:30616"/>
    </ligand>
</feature>
<keyword evidence="3" id="KW-0963">Cytoplasm</keyword>
<feature type="binding site" evidence="3">
    <location>
        <begin position="7"/>
        <end position="20"/>
    </location>
    <ligand>
        <name>ATP</name>
        <dbReference type="ChEBI" id="CHEBI:30616"/>
    </ligand>
</feature>
<comment type="caution">
    <text evidence="4">The sequence shown here is derived from an EMBL/GenBank/DDBJ whole genome shotgun (WGS) entry which is preliminary data.</text>
</comment>
<gene>
    <name evidence="3" type="primary">tmcAL</name>
    <name evidence="4" type="ORF">GGR02_000284</name>
</gene>
<keyword evidence="3" id="KW-0547">Nucleotide-binding</keyword>
<dbReference type="PANTHER" id="PTHR37825">
    <property type="entry name" value="TRNA(MET) CYTIDINE ACETATE LIGASE"/>
    <property type="match status" value="1"/>
</dbReference>